<dbReference type="Pfam" id="PF05726">
    <property type="entry name" value="Pirin_C"/>
    <property type="match status" value="1"/>
</dbReference>
<organism evidence="6 7">
    <name type="scientific">Limobrevibacterium gyesilva</name>
    <dbReference type="NCBI Taxonomy" id="2991712"/>
    <lineage>
        <taxon>Bacteria</taxon>
        <taxon>Pseudomonadati</taxon>
        <taxon>Pseudomonadota</taxon>
        <taxon>Alphaproteobacteria</taxon>
        <taxon>Acetobacterales</taxon>
        <taxon>Acetobacteraceae</taxon>
        <taxon>Limobrevibacterium</taxon>
    </lineage>
</organism>
<evidence type="ECO:0000313" key="7">
    <source>
        <dbReference type="Proteomes" id="UP001165679"/>
    </source>
</evidence>
<gene>
    <name evidence="6" type="ORF">OL599_04380</name>
</gene>
<keyword evidence="2" id="KW-0479">Metal-binding</keyword>
<feature type="binding site" evidence="2">
    <location>
        <position position="69"/>
    </location>
    <ligand>
        <name>Fe cation</name>
        <dbReference type="ChEBI" id="CHEBI:24875"/>
    </ligand>
</feature>
<comment type="similarity">
    <text evidence="1 3">Belongs to the pirin family.</text>
</comment>
<feature type="binding site" evidence="2">
    <location>
        <position position="71"/>
    </location>
    <ligand>
        <name>Fe cation</name>
        <dbReference type="ChEBI" id="CHEBI:24875"/>
    </ligand>
</feature>
<keyword evidence="2" id="KW-0408">Iron</keyword>
<dbReference type="Pfam" id="PF02678">
    <property type="entry name" value="Pirin"/>
    <property type="match status" value="1"/>
</dbReference>
<evidence type="ECO:0000259" key="4">
    <source>
        <dbReference type="Pfam" id="PF02678"/>
    </source>
</evidence>
<dbReference type="InterPro" id="IPR008778">
    <property type="entry name" value="Pirin_C_dom"/>
</dbReference>
<keyword evidence="7" id="KW-1185">Reference proteome</keyword>
<evidence type="ECO:0000256" key="2">
    <source>
        <dbReference type="PIRSR" id="PIRSR006232-1"/>
    </source>
</evidence>
<dbReference type="InterPro" id="IPR011051">
    <property type="entry name" value="RmlC_Cupin_sf"/>
</dbReference>
<dbReference type="CDD" id="cd02247">
    <property type="entry name" value="cupin_pirin_C"/>
    <property type="match status" value="1"/>
</dbReference>
<dbReference type="AlphaFoldDB" id="A0AA42CEP7"/>
<dbReference type="GO" id="GO:0046872">
    <property type="term" value="F:metal ion binding"/>
    <property type="evidence" value="ECO:0007669"/>
    <property type="project" value="UniProtKB-KW"/>
</dbReference>
<evidence type="ECO:0000313" key="6">
    <source>
        <dbReference type="EMBL" id="MCW3473806.1"/>
    </source>
</evidence>
<dbReference type="PANTHER" id="PTHR13903">
    <property type="entry name" value="PIRIN-RELATED"/>
    <property type="match status" value="1"/>
</dbReference>
<name>A0AA42CEP7_9PROT</name>
<dbReference type="InterPro" id="IPR014710">
    <property type="entry name" value="RmlC-like_jellyroll"/>
</dbReference>
<feature type="binding site" evidence="2">
    <location>
        <position position="115"/>
    </location>
    <ligand>
        <name>Fe cation</name>
        <dbReference type="ChEBI" id="CHEBI:24875"/>
    </ligand>
</feature>
<dbReference type="PIRSF" id="PIRSF006232">
    <property type="entry name" value="Pirin"/>
    <property type="match status" value="1"/>
</dbReference>
<comment type="cofactor">
    <cofactor evidence="2">
        <name>Fe cation</name>
        <dbReference type="ChEBI" id="CHEBI:24875"/>
    </cofactor>
    <text evidence="2">Binds 1 Fe cation per subunit.</text>
</comment>
<feature type="binding site" evidence="2">
    <location>
        <position position="113"/>
    </location>
    <ligand>
        <name>Fe cation</name>
        <dbReference type="ChEBI" id="CHEBI:24875"/>
    </ligand>
</feature>
<dbReference type="PANTHER" id="PTHR13903:SF8">
    <property type="entry name" value="PIRIN"/>
    <property type="match status" value="1"/>
</dbReference>
<dbReference type="CDD" id="cd02909">
    <property type="entry name" value="cupin_pirin_N"/>
    <property type="match status" value="1"/>
</dbReference>
<feature type="domain" description="Pirin N-terminal" evidence="4">
    <location>
        <begin position="30"/>
        <end position="135"/>
    </location>
</feature>
<feature type="domain" description="Pirin C-terminal" evidence="5">
    <location>
        <begin position="188"/>
        <end position="287"/>
    </location>
</feature>
<proteinExistence type="inferred from homology"/>
<dbReference type="Proteomes" id="UP001165679">
    <property type="component" value="Unassembled WGS sequence"/>
</dbReference>
<evidence type="ECO:0000256" key="1">
    <source>
        <dbReference type="ARBA" id="ARBA00008416"/>
    </source>
</evidence>
<dbReference type="SUPFAM" id="SSF51182">
    <property type="entry name" value="RmlC-like cupins"/>
    <property type="match status" value="1"/>
</dbReference>
<evidence type="ECO:0000256" key="3">
    <source>
        <dbReference type="RuleBase" id="RU003457"/>
    </source>
</evidence>
<evidence type="ECO:0000259" key="5">
    <source>
        <dbReference type="Pfam" id="PF05726"/>
    </source>
</evidence>
<dbReference type="Gene3D" id="2.60.120.10">
    <property type="entry name" value="Jelly Rolls"/>
    <property type="match status" value="2"/>
</dbReference>
<sequence length="300" mass="32678">MSWLPVADPDSPGQVDLVVEPSTKDLGDGFRVRRALPSVKRRMVGPFVFLDHMGPVLMPAGQGLDVRPHPHIGLATVTYLTEGSILHRDTLGTTQPILPGEVNWMTAGRGIAHSERTDAPVRQSPHAIHGIQSWVALPRAFEETDPGFVHHAVADLPAVEDRGVALRLIAGSMYGQRSPVKTFSETFYADVRLDAGGAVPLPTEHPERAAYLIDGALDIAGEVFEEHRLLVFRPGDAVTLRALRPSRVLLLGGEPMDGPRHVWWNFVSSSKDRIEAAKADWKAGRFGQVAGDAEFIPLPD</sequence>
<dbReference type="EMBL" id="JAPDNT010000002">
    <property type="protein sequence ID" value="MCW3473806.1"/>
    <property type="molecule type" value="Genomic_DNA"/>
</dbReference>
<accession>A0AA42CEP7</accession>
<dbReference type="InterPro" id="IPR003829">
    <property type="entry name" value="Pirin_N_dom"/>
</dbReference>
<comment type="caution">
    <text evidence="6">The sequence shown here is derived from an EMBL/GenBank/DDBJ whole genome shotgun (WGS) entry which is preliminary data.</text>
</comment>
<protein>
    <submittedName>
        <fullName evidence="6">Pirin family protein</fullName>
    </submittedName>
</protein>
<reference evidence="6" key="1">
    <citation type="submission" date="2022-09" db="EMBL/GenBank/DDBJ databases">
        <title>Rhodovastum sp. nov. RN2-1 isolated from soil in Seongnam, South Korea.</title>
        <authorList>
            <person name="Le N.T."/>
        </authorList>
    </citation>
    <scope>NUCLEOTIDE SEQUENCE</scope>
    <source>
        <strain evidence="6">RN2-1</strain>
    </source>
</reference>
<dbReference type="InterPro" id="IPR012093">
    <property type="entry name" value="Pirin"/>
</dbReference>
<reference evidence="6" key="2">
    <citation type="submission" date="2022-10" db="EMBL/GenBank/DDBJ databases">
        <authorList>
            <person name="Trinh H.N."/>
        </authorList>
    </citation>
    <scope>NUCLEOTIDE SEQUENCE</scope>
    <source>
        <strain evidence="6">RN2-1</strain>
    </source>
</reference>
<dbReference type="RefSeq" id="WP_264712423.1">
    <property type="nucleotide sequence ID" value="NZ_JAPDNT010000002.1"/>
</dbReference>